<keyword evidence="2" id="KW-0175">Coiled coil</keyword>
<reference evidence="4" key="1">
    <citation type="submission" date="2021-05" db="EMBL/GenBank/DDBJ databases">
        <authorList>
            <person name="Pietrasiak N."/>
            <person name="Ward R."/>
            <person name="Stajich J.E."/>
            <person name="Kurbessoian T."/>
        </authorList>
    </citation>
    <scope>NUCLEOTIDE SEQUENCE</scope>
    <source>
        <strain evidence="4">JT2-VF2</strain>
    </source>
</reference>
<sequence length="738" mass="82932">MDDQEALQRTLNRARRALQILEEEKASYGIRVPVDLQIELEEKQKEVTSLEARLSQLQGKRTLAVPDNLPRYNDVFVGRKAEIARCMEALSPEERGWGVAIDGIGGMGKTVLALEVAHLARKQALFDAYLFASAKTTWLSTEGVRQETLALSSLDSFCREFAKGLGQTDIVKMTDSTERRCALLDALRGRRALLIWDNLETLNTEEREMIAEFLRKLPTPNKAIITSRRRTGESALTIRLDRLSETEALELMQAKGRAYPRLAQELNATKSEILTALYEAAGGNPLALDWTLGHVAHKGYSISVALERLRNAANSADLYGFLFADAVQTLTKNDRTVLSALAVFRTPATTAALADATNLLLTEIQVAVERLVTLSLVNDLDGERFGLHPLTRTYIQAAMDETDTIETQPLAGGIHFDSAAQREVLHYWVDYAQKYGGDDKDAYQTHDKLEAEWQNLEGVATTLREMAGIPGTLKDRQAAQMLIDLENTLFNFLFFRGYWDEVVRLGEWTYQAGMALSHWSDAGRGASHIVWIYYNRAETERAASWAAQMAEVMERGVSRRDRAIAIRFQGIIADQRQNWAEAERLYQEALAIYRELGEEKDEAIALNDLGLVARSQGQYNHAESYYKQALAIEEKLGDKEAQANYCGNLGLLALDRNRPTEARSWYRRELGLAQELKQQNLVASAQSGLAQVLEKEGRYAEALPLAHAALEIRERLRAQNLEFSRQLVERLRHKAGIE</sequence>
<dbReference type="SUPFAM" id="SSF52540">
    <property type="entry name" value="P-loop containing nucleoside triphosphate hydrolases"/>
    <property type="match status" value="1"/>
</dbReference>
<dbReference type="SUPFAM" id="SSF48452">
    <property type="entry name" value="TPR-like"/>
    <property type="match status" value="1"/>
</dbReference>
<dbReference type="InterPro" id="IPR011990">
    <property type="entry name" value="TPR-like_helical_dom_sf"/>
</dbReference>
<gene>
    <name evidence="4" type="ORF">KME32_19350</name>
</gene>
<dbReference type="PANTHER" id="PTHR47691">
    <property type="entry name" value="REGULATOR-RELATED"/>
    <property type="match status" value="1"/>
</dbReference>
<dbReference type="InterPro" id="IPR027417">
    <property type="entry name" value="P-loop_NTPase"/>
</dbReference>
<dbReference type="Gene3D" id="3.40.50.300">
    <property type="entry name" value="P-loop containing nucleotide triphosphate hydrolases"/>
    <property type="match status" value="1"/>
</dbReference>
<dbReference type="InterPro" id="IPR002182">
    <property type="entry name" value="NB-ARC"/>
</dbReference>
<evidence type="ECO:0000256" key="2">
    <source>
        <dbReference type="SAM" id="Coils"/>
    </source>
</evidence>
<dbReference type="Pfam" id="PF13374">
    <property type="entry name" value="TPR_10"/>
    <property type="match status" value="1"/>
</dbReference>
<dbReference type="InterPro" id="IPR019734">
    <property type="entry name" value="TPR_rpt"/>
</dbReference>
<dbReference type="AlphaFoldDB" id="A0A951Q2H6"/>
<dbReference type="SMART" id="SM00028">
    <property type="entry name" value="TPR"/>
    <property type="match status" value="4"/>
</dbReference>
<feature type="coiled-coil region" evidence="2">
    <location>
        <begin position="4"/>
        <end position="60"/>
    </location>
</feature>
<organism evidence="4 5">
    <name type="scientific">Mojavia pulchra JT2-VF2</name>
    <dbReference type="NCBI Taxonomy" id="287848"/>
    <lineage>
        <taxon>Bacteria</taxon>
        <taxon>Bacillati</taxon>
        <taxon>Cyanobacteriota</taxon>
        <taxon>Cyanophyceae</taxon>
        <taxon>Nostocales</taxon>
        <taxon>Nostocaceae</taxon>
    </lineage>
</organism>
<proteinExistence type="predicted"/>
<reference evidence="4" key="2">
    <citation type="journal article" date="2022" name="Microbiol. Resour. Announc.">
        <title>Metagenome Sequencing to Explore Phylogenomics of Terrestrial Cyanobacteria.</title>
        <authorList>
            <person name="Ward R.D."/>
            <person name="Stajich J.E."/>
            <person name="Johansen J.R."/>
            <person name="Huntemann M."/>
            <person name="Clum A."/>
            <person name="Foster B."/>
            <person name="Foster B."/>
            <person name="Roux S."/>
            <person name="Palaniappan K."/>
            <person name="Varghese N."/>
            <person name="Mukherjee S."/>
            <person name="Reddy T.B.K."/>
            <person name="Daum C."/>
            <person name="Copeland A."/>
            <person name="Chen I.A."/>
            <person name="Ivanova N.N."/>
            <person name="Kyrpides N.C."/>
            <person name="Shapiro N."/>
            <person name="Eloe-Fadrosh E.A."/>
            <person name="Pietrasiak N."/>
        </authorList>
    </citation>
    <scope>NUCLEOTIDE SEQUENCE</scope>
    <source>
        <strain evidence="4">JT2-VF2</strain>
    </source>
</reference>
<accession>A0A951Q2H6</accession>
<keyword evidence="1" id="KW-0802">TPR repeat</keyword>
<feature type="repeat" description="TPR" evidence="1">
    <location>
        <begin position="603"/>
        <end position="636"/>
    </location>
</feature>
<evidence type="ECO:0000256" key="1">
    <source>
        <dbReference type="PROSITE-ProRule" id="PRU00339"/>
    </source>
</evidence>
<feature type="domain" description="NB-ARC" evidence="3">
    <location>
        <begin position="81"/>
        <end position="256"/>
    </location>
</feature>
<name>A0A951Q2H6_9NOST</name>
<comment type="caution">
    <text evidence="4">The sequence shown here is derived from an EMBL/GenBank/DDBJ whole genome shotgun (WGS) entry which is preliminary data.</text>
</comment>
<dbReference type="GO" id="GO:0043531">
    <property type="term" value="F:ADP binding"/>
    <property type="evidence" value="ECO:0007669"/>
    <property type="project" value="InterPro"/>
</dbReference>
<dbReference type="Pfam" id="PF13424">
    <property type="entry name" value="TPR_12"/>
    <property type="match status" value="1"/>
</dbReference>
<dbReference type="Pfam" id="PF00931">
    <property type="entry name" value="NB-ARC"/>
    <property type="match status" value="1"/>
</dbReference>
<evidence type="ECO:0000313" key="5">
    <source>
        <dbReference type="Proteomes" id="UP000715781"/>
    </source>
</evidence>
<dbReference type="PROSITE" id="PS50005">
    <property type="entry name" value="TPR"/>
    <property type="match status" value="1"/>
</dbReference>
<dbReference type="PANTHER" id="PTHR47691:SF3">
    <property type="entry name" value="HTH-TYPE TRANSCRIPTIONAL REGULATOR RV0890C-RELATED"/>
    <property type="match status" value="1"/>
</dbReference>
<dbReference type="Gene3D" id="1.25.40.10">
    <property type="entry name" value="Tetratricopeptide repeat domain"/>
    <property type="match status" value="1"/>
</dbReference>
<dbReference type="EMBL" id="JAHHHN010000012">
    <property type="protein sequence ID" value="MBW4563262.1"/>
    <property type="molecule type" value="Genomic_DNA"/>
</dbReference>
<protein>
    <submittedName>
        <fullName evidence="4">Tetratricopeptide repeat protein</fullName>
    </submittedName>
</protein>
<evidence type="ECO:0000313" key="4">
    <source>
        <dbReference type="EMBL" id="MBW4563262.1"/>
    </source>
</evidence>
<dbReference type="Proteomes" id="UP000715781">
    <property type="component" value="Unassembled WGS sequence"/>
</dbReference>
<evidence type="ECO:0000259" key="3">
    <source>
        <dbReference type="Pfam" id="PF00931"/>
    </source>
</evidence>